<organism evidence="1 2">
    <name type="scientific">Peronosclerospora sorghi</name>
    <dbReference type="NCBI Taxonomy" id="230839"/>
    <lineage>
        <taxon>Eukaryota</taxon>
        <taxon>Sar</taxon>
        <taxon>Stramenopiles</taxon>
        <taxon>Oomycota</taxon>
        <taxon>Peronosporomycetes</taxon>
        <taxon>Peronosporales</taxon>
        <taxon>Peronosporaceae</taxon>
        <taxon>Peronosclerospora</taxon>
    </lineage>
</organism>
<sequence length="208" mass="22321">MAKKTFLTLEDFKTYFNLFCCIYGIGTLGMPGNFARGGPAIAVSAMAFMAFANIYSSIFMSKVMLLAPRSINSHTREYLDTFYGVTLASTSSSCCSWSAKLAMKKSRDSLRVGSRFSSSHAVRGGRSSMSINVNTALSKSTDDVETEEGDMPMRGGLGVLSSTRTGGSIIVAQGAKNPGTGGISVRRAYFARSFGLKQSDERCVRIVS</sequence>
<accession>A0ACC0WMI8</accession>
<evidence type="ECO:0000313" key="1">
    <source>
        <dbReference type="EMBL" id="KAI9919128.1"/>
    </source>
</evidence>
<protein>
    <submittedName>
        <fullName evidence="1">Uncharacterized protein</fullName>
    </submittedName>
</protein>
<reference evidence="1 2" key="1">
    <citation type="journal article" date="2022" name="bioRxiv">
        <title>The genome of the oomycete Peronosclerospora sorghi, a cosmopolitan pathogen of maize and sorghum, is inflated with dispersed pseudogenes.</title>
        <authorList>
            <person name="Fletcher K."/>
            <person name="Martin F."/>
            <person name="Isakeit T."/>
            <person name="Cavanaugh K."/>
            <person name="Magill C."/>
            <person name="Michelmore R."/>
        </authorList>
    </citation>
    <scope>NUCLEOTIDE SEQUENCE [LARGE SCALE GENOMIC DNA]</scope>
    <source>
        <strain evidence="1">P6</strain>
    </source>
</reference>
<proteinExistence type="predicted"/>
<keyword evidence="2" id="KW-1185">Reference proteome</keyword>
<gene>
    <name evidence="1" type="ORF">PsorP6_011468</name>
</gene>
<dbReference type="Proteomes" id="UP001163321">
    <property type="component" value="Chromosome 12"/>
</dbReference>
<dbReference type="EMBL" id="CM047591">
    <property type="protein sequence ID" value="KAI9919128.1"/>
    <property type="molecule type" value="Genomic_DNA"/>
</dbReference>
<comment type="caution">
    <text evidence="1">The sequence shown here is derived from an EMBL/GenBank/DDBJ whole genome shotgun (WGS) entry which is preliminary data.</text>
</comment>
<name>A0ACC0WMI8_9STRA</name>
<evidence type="ECO:0000313" key="2">
    <source>
        <dbReference type="Proteomes" id="UP001163321"/>
    </source>
</evidence>